<protein>
    <recommendedName>
        <fullName evidence="4">Lipoprotein</fullName>
    </recommendedName>
</protein>
<name>K6ZT62_9ALTE</name>
<dbReference type="HOGENOM" id="CLU_1642115_0_0_6"/>
<evidence type="ECO:0000313" key="2">
    <source>
        <dbReference type="EMBL" id="AGH46564.1"/>
    </source>
</evidence>
<dbReference type="Proteomes" id="UP000011864">
    <property type="component" value="Chromosome"/>
</dbReference>
<dbReference type="RefSeq" id="WP_007640885.1">
    <property type="nucleotide sequence ID" value="NC_020514.1"/>
</dbReference>
<feature type="region of interest" description="Disordered" evidence="1">
    <location>
        <begin position="136"/>
        <end position="158"/>
    </location>
</feature>
<evidence type="ECO:0000313" key="3">
    <source>
        <dbReference type="Proteomes" id="UP000011864"/>
    </source>
</evidence>
<sequence length="158" mass="17489">MKIYIRSILTIATVLLVGCSNSKINNYENYVTTFIADEGLTPLESIDSLYAVDLFVLNNQHIALVAQNQKSYLLTTPDNCENMYFAGKLILLNANDGVVKVNSGKVARVGDKYTECTFTGIYKLHSVQLDRLSRAKMSNHNNPQSSALNSSSSYPRGE</sequence>
<dbReference type="InterPro" id="IPR045500">
    <property type="entry name" value="DUF6491"/>
</dbReference>
<proteinExistence type="predicted"/>
<dbReference type="PROSITE" id="PS51257">
    <property type="entry name" value="PROKAR_LIPOPROTEIN"/>
    <property type="match status" value="1"/>
</dbReference>
<organism evidence="2 3">
    <name type="scientific">Paraglaciecola psychrophila 170</name>
    <dbReference type="NCBI Taxonomy" id="1129794"/>
    <lineage>
        <taxon>Bacteria</taxon>
        <taxon>Pseudomonadati</taxon>
        <taxon>Pseudomonadota</taxon>
        <taxon>Gammaproteobacteria</taxon>
        <taxon>Alteromonadales</taxon>
        <taxon>Alteromonadaceae</taxon>
        <taxon>Paraglaciecola</taxon>
    </lineage>
</organism>
<dbReference type="AlphaFoldDB" id="K6ZT62"/>
<accession>K6ZT62</accession>
<dbReference type="Pfam" id="PF20101">
    <property type="entry name" value="DUF6491"/>
    <property type="match status" value="1"/>
</dbReference>
<evidence type="ECO:0000256" key="1">
    <source>
        <dbReference type="SAM" id="MobiDB-lite"/>
    </source>
</evidence>
<dbReference type="EMBL" id="CP003837">
    <property type="protein sequence ID" value="AGH46564.1"/>
    <property type="molecule type" value="Genomic_DNA"/>
</dbReference>
<gene>
    <name evidence="2" type="ORF">C427_4462</name>
</gene>
<dbReference type="KEGG" id="gps:C427_4462"/>
<reference evidence="2 3" key="1">
    <citation type="journal article" date="2013" name="Genome Announc.">
        <title>Complete Genome Sequence of Glaciecola psychrophila Strain 170T.</title>
        <authorList>
            <person name="Yin J."/>
            <person name="Chen J."/>
            <person name="Liu G."/>
            <person name="Yu Y."/>
            <person name="Song L."/>
            <person name="Wang X."/>
            <person name="Qu X."/>
        </authorList>
    </citation>
    <scope>NUCLEOTIDE SEQUENCE [LARGE SCALE GENOMIC DNA]</scope>
    <source>
        <strain evidence="2 3">170</strain>
    </source>
</reference>
<keyword evidence="3" id="KW-1185">Reference proteome</keyword>
<dbReference type="PATRIC" id="fig|1129794.4.peg.4444"/>
<evidence type="ECO:0008006" key="4">
    <source>
        <dbReference type="Google" id="ProtNLM"/>
    </source>
</evidence>
<feature type="compositionally biased region" description="Low complexity" evidence="1">
    <location>
        <begin position="145"/>
        <end position="158"/>
    </location>
</feature>